<feature type="region of interest" description="Disordered" evidence="1">
    <location>
        <begin position="75"/>
        <end position="131"/>
    </location>
</feature>
<evidence type="ECO:0000313" key="3">
    <source>
        <dbReference type="EnsemblMetazoa" id="MDOA015840-PA"/>
    </source>
</evidence>
<dbReference type="VEuPathDB" id="VectorBase:MDOMA2_013676"/>
<reference evidence="3" key="1">
    <citation type="submission" date="2020-05" db="UniProtKB">
        <authorList>
            <consortium name="EnsemblMetazoa"/>
        </authorList>
    </citation>
    <scope>IDENTIFICATION</scope>
    <source>
        <strain evidence="3">Aabys</strain>
    </source>
</reference>
<protein>
    <recommendedName>
        <fullName evidence="2">DUF4777 domain-containing protein</fullName>
    </recommendedName>
</protein>
<feature type="compositionally biased region" description="Basic residues" evidence="1">
    <location>
        <begin position="103"/>
        <end position="131"/>
    </location>
</feature>
<dbReference type="AlphaFoldDB" id="A0A1I8NIS6"/>
<dbReference type="VEuPathDB" id="VectorBase:MDOA015840"/>
<organism evidence="3">
    <name type="scientific">Musca domestica</name>
    <name type="common">House fly</name>
    <dbReference type="NCBI Taxonomy" id="7370"/>
    <lineage>
        <taxon>Eukaryota</taxon>
        <taxon>Metazoa</taxon>
        <taxon>Ecdysozoa</taxon>
        <taxon>Arthropoda</taxon>
        <taxon>Hexapoda</taxon>
        <taxon>Insecta</taxon>
        <taxon>Pterygota</taxon>
        <taxon>Neoptera</taxon>
        <taxon>Endopterygota</taxon>
        <taxon>Diptera</taxon>
        <taxon>Brachycera</taxon>
        <taxon>Muscomorpha</taxon>
        <taxon>Muscoidea</taxon>
        <taxon>Muscidae</taxon>
        <taxon>Musca</taxon>
    </lineage>
</organism>
<dbReference type="OrthoDB" id="7882888at2759"/>
<name>A0A1I8NIS6_MUSDO</name>
<evidence type="ECO:0000256" key="1">
    <source>
        <dbReference type="SAM" id="MobiDB-lite"/>
    </source>
</evidence>
<evidence type="ECO:0000259" key="2">
    <source>
        <dbReference type="Pfam" id="PF16007"/>
    </source>
</evidence>
<dbReference type="Pfam" id="PF16007">
    <property type="entry name" value="DUF4777"/>
    <property type="match status" value="1"/>
</dbReference>
<accession>A0A1I8NIS6</accession>
<sequence length="131" mass="15032">MAPVVKGQEILMALEDIQEPANLTEVVEHLVENFGTPVENIMKKAQSALEAGVKYGYIEKENEFYFIPKDANEADGGNVEKNAVEAKAEQAEDTSDCYGNQRGMRRRQMGEKRRRRSRSRSARRSSRRRRR</sequence>
<dbReference type="EnsemblMetazoa" id="MDOA015840-RA">
    <property type="protein sequence ID" value="MDOA015840-PA"/>
    <property type="gene ID" value="MDOA015840"/>
</dbReference>
<dbReference type="KEGG" id="mde:105261505"/>
<feature type="domain" description="DUF4777" evidence="2">
    <location>
        <begin position="7"/>
        <end position="67"/>
    </location>
</feature>
<dbReference type="InterPro" id="IPR031957">
    <property type="entry name" value="DUF4777"/>
</dbReference>
<gene>
    <name evidence="3" type="primary">105261505</name>
</gene>
<dbReference type="RefSeq" id="XP_011290495.2">
    <property type="nucleotide sequence ID" value="XM_011292193.3"/>
</dbReference>
<proteinExistence type="predicted"/>